<proteinExistence type="predicted"/>
<gene>
    <name evidence="1" type="ORF">POCULU_LOCUS3154</name>
</gene>
<dbReference type="EMBL" id="CAJVPJ010000331">
    <property type="protein sequence ID" value="CAG8512678.1"/>
    <property type="molecule type" value="Genomic_DNA"/>
</dbReference>
<keyword evidence="2" id="KW-1185">Reference proteome</keyword>
<organism evidence="1 2">
    <name type="scientific">Paraglomus occultum</name>
    <dbReference type="NCBI Taxonomy" id="144539"/>
    <lineage>
        <taxon>Eukaryota</taxon>
        <taxon>Fungi</taxon>
        <taxon>Fungi incertae sedis</taxon>
        <taxon>Mucoromycota</taxon>
        <taxon>Glomeromycotina</taxon>
        <taxon>Glomeromycetes</taxon>
        <taxon>Paraglomerales</taxon>
        <taxon>Paraglomeraceae</taxon>
        <taxon>Paraglomus</taxon>
    </lineage>
</organism>
<sequence>MAEIDRLSTIRSCVQEGRCWIQAASPAADADNAKEKRKSTEELVPLMPRKKQAKDKNIPVHAIFDKREHFVITVLTPGTKTKQELELDIYVAENDKGLRIRGQFAENLVEGELISGNGNMPTGLFEFDVAFPSCIDTAVAADVNVSCGLTTIMLKKKNKDVKELAIA</sequence>
<evidence type="ECO:0000313" key="2">
    <source>
        <dbReference type="Proteomes" id="UP000789572"/>
    </source>
</evidence>
<protein>
    <submittedName>
        <fullName evidence="1">9062_t:CDS:1</fullName>
    </submittedName>
</protein>
<comment type="caution">
    <text evidence="1">The sequence shown here is derived from an EMBL/GenBank/DDBJ whole genome shotgun (WGS) entry which is preliminary data.</text>
</comment>
<evidence type="ECO:0000313" key="1">
    <source>
        <dbReference type="EMBL" id="CAG8512678.1"/>
    </source>
</evidence>
<accession>A0A9N8ZZD6</accession>
<name>A0A9N8ZZD6_9GLOM</name>
<dbReference type="Proteomes" id="UP000789572">
    <property type="component" value="Unassembled WGS sequence"/>
</dbReference>
<dbReference type="AlphaFoldDB" id="A0A9N8ZZD6"/>
<reference evidence="1" key="1">
    <citation type="submission" date="2021-06" db="EMBL/GenBank/DDBJ databases">
        <authorList>
            <person name="Kallberg Y."/>
            <person name="Tangrot J."/>
            <person name="Rosling A."/>
        </authorList>
    </citation>
    <scope>NUCLEOTIDE SEQUENCE</scope>
    <source>
        <strain evidence="1">IA702</strain>
    </source>
</reference>